<reference evidence="2" key="1">
    <citation type="submission" date="2022-08" db="EMBL/GenBank/DDBJ databases">
        <title>Genome analysis of Corynebacteriales strain.</title>
        <authorList>
            <person name="Lee S.D."/>
        </authorList>
    </citation>
    <scope>NUCLEOTIDE SEQUENCE</scope>
    <source>
        <strain evidence="2">D3-21</strain>
    </source>
</reference>
<dbReference type="InterPro" id="IPR032710">
    <property type="entry name" value="NTF2-like_dom_sf"/>
</dbReference>
<organism evidence="2 3">
    <name type="scientific">Speluncibacter jeojiensis</name>
    <dbReference type="NCBI Taxonomy" id="2710754"/>
    <lineage>
        <taxon>Bacteria</taxon>
        <taxon>Bacillati</taxon>
        <taxon>Actinomycetota</taxon>
        <taxon>Actinomycetes</taxon>
        <taxon>Mycobacteriales</taxon>
        <taxon>Speluncibacteraceae</taxon>
        <taxon>Speluncibacter</taxon>
    </lineage>
</organism>
<evidence type="ECO:0000259" key="1">
    <source>
        <dbReference type="Pfam" id="PF14534"/>
    </source>
</evidence>
<sequence>MTDRDLPRTDPALAEVLEELRRREPIFHRPESGTTRADFEAMTAHDFWEVGASGQRYDREYVRSVLDARDRDAEDPWQTSDFRCARLGPDVYLLTYTLVQGPRVTRRSTVWERRDDRWVIRYHQGTLVGSGPGPEPPV</sequence>
<proteinExistence type="predicted"/>
<dbReference type="Gene3D" id="3.10.450.50">
    <property type="match status" value="1"/>
</dbReference>
<comment type="caution">
    <text evidence="2">The sequence shown here is derived from an EMBL/GenBank/DDBJ whole genome shotgun (WGS) entry which is preliminary data.</text>
</comment>
<feature type="domain" description="DUF4440" evidence="1">
    <location>
        <begin position="36"/>
        <end position="120"/>
    </location>
</feature>
<gene>
    <name evidence="2" type="ORF">NVS88_09770</name>
</gene>
<name>A0A9X4LZ23_9ACTN</name>
<dbReference type="SUPFAM" id="SSF54427">
    <property type="entry name" value="NTF2-like"/>
    <property type="match status" value="1"/>
</dbReference>
<keyword evidence="3" id="KW-1185">Reference proteome</keyword>
<dbReference type="InterPro" id="IPR027843">
    <property type="entry name" value="DUF4440"/>
</dbReference>
<dbReference type="RefSeq" id="WP_277834813.1">
    <property type="nucleotide sequence ID" value="NZ_JAAIVF010000007.1"/>
</dbReference>
<evidence type="ECO:0000313" key="3">
    <source>
        <dbReference type="Proteomes" id="UP001152755"/>
    </source>
</evidence>
<evidence type="ECO:0000313" key="2">
    <source>
        <dbReference type="EMBL" id="MDG3014844.1"/>
    </source>
</evidence>
<dbReference type="AlphaFoldDB" id="A0A9X4LZ23"/>
<dbReference type="EMBL" id="JANRHA010000005">
    <property type="protein sequence ID" value="MDG3014844.1"/>
    <property type="molecule type" value="Genomic_DNA"/>
</dbReference>
<accession>A0A9X4LZ23</accession>
<dbReference type="Proteomes" id="UP001152755">
    <property type="component" value="Unassembled WGS sequence"/>
</dbReference>
<protein>
    <submittedName>
        <fullName evidence="2">DUF4440 domain-containing protein</fullName>
    </submittedName>
</protein>
<dbReference type="Pfam" id="PF14534">
    <property type="entry name" value="DUF4440"/>
    <property type="match status" value="1"/>
</dbReference>